<accession>A0AA37MCU9</accession>
<dbReference type="PROSITE" id="PS01063">
    <property type="entry name" value="SIGMA70_ECF"/>
    <property type="match status" value="1"/>
</dbReference>
<evidence type="ECO:0000256" key="7">
    <source>
        <dbReference type="SAM" id="MobiDB-lite"/>
    </source>
</evidence>
<dbReference type="GO" id="GO:0003677">
    <property type="term" value="F:DNA binding"/>
    <property type="evidence" value="ECO:0007669"/>
    <property type="project" value="UniProtKB-KW"/>
</dbReference>
<keyword evidence="2 6" id="KW-0805">Transcription regulation</keyword>
<keyword evidence="3 6" id="KW-0731">Sigma factor</keyword>
<comment type="similarity">
    <text evidence="1 6">Belongs to the sigma-70 factor family. ECF subfamily.</text>
</comment>
<dbReference type="PANTHER" id="PTHR43133:SF25">
    <property type="entry name" value="RNA POLYMERASE SIGMA FACTOR RFAY-RELATED"/>
    <property type="match status" value="1"/>
</dbReference>
<dbReference type="InterPro" id="IPR013324">
    <property type="entry name" value="RNA_pol_sigma_r3/r4-like"/>
</dbReference>
<dbReference type="SUPFAM" id="SSF88659">
    <property type="entry name" value="Sigma3 and sigma4 domains of RNA polymerase sigma factors"/>
    <property type="match status" value="1"/>
</dbReference>
<dbReference type="NCBIfam" id="TIGR02937">
    <property type="entry name" value="sigma70-ECF"/>
    <property type="match status" value="1"/>
</dbReference>
<keyword evidence="11" id="KW-1185">Reference proteome</keyword>
<evidence type="ECO:0000259" key="9">
    <source>
        <dbReference type="Pfam" id="PF08281"/>
    </source>
</evidence>
<dbReference type="InterPro" id="IPR000838">
    <property type="entry name" value="RNA_pol_sigma70_ECF_CS"/>
</dbReference>
<dbReference type="InterPro" id="IPR036388">
    <property type="entry name" value="WH-like_DNA-bd_sf"/>
</dbReference>
<dbReference type="GO" id="GO:0006352">
    <property type="term" value="P:DNA-templated transcription initiation"/>
    <property type="evidence" value="ECO:0007669"/>
    <property type="project" value="InterPro"/>
</dbReference>
<name>A0AA37MCU9_9HYPH</name>
<dbReference type="InterPro" id="IPR013249">
    <property type="entry name" value="RNA_pol_sigma70_r4_t2"/>
</dbReference>
<feature type="domain" description="RNA polymerase sigma factor 70 region 4 type 2" evidence="9">
    <location>
        <begin position="175"/>
        <end position="227"/>
    </location>
</feature>
<evidence type="ECO:0000256" key="3">
    <source>
        <dbReference type="ARBA" id="ARBA00023082"/>
    </source>
</evidence>
<organism evidence="10 11">
    <name type="scientific">Methylobacterium gregans</name>
    <dbReference type="NCBI Taxonomy" id="374424"/>
    <lineage>
        <taxon>Bacteria</taxon>
        <taxon>Pseudomonadati</taxon>
        <taxon>Pseudomonadota</taxon>
        <taxon>Alphaproteobacteria</taxon>
        <taxon>Hyphomicrobiales</taxon>
        <taxon>Methylobacteriaceae</taxon>
        <taxon>Methylobacterium</taxon>
    </lineage>
</organism>
<dbReference type="Pfam" id="PF04542">
    <property type="entry name" value="Sigma70_r2"/>
    <property type="match status" value="1"/>
</dbReference>
<dbReference type="SUPFAM" id="SSF88946">
    <property type="entry name" value="Sigma2 domain of RNA polymerase sigma factors"/>
    <property type="match status" value="1"/>
</dbReference>
<dbReference type="GO" id="GO:0016987">
    <property type="term" value="F:sigma factor activity"/>
    <property type="evidence" value="ECO:0007669"/>
    <property type="project" value="UniProtKB-KW"/>
</dbReference>
<feature type="region of interest" description="Disordered" evidence="7">
    <location>
        <begin position="1"/>
        <end position="26"/>
    </location>
</feature>
<reference evidence="10" key="1">
    <citation type="journal article" date="2016" name="Front. Microbiol.">
        <title>Genome Sequence of the Piezophilic, Mesophilic Sulfate-Reducing Bacterium Desulfovibrio indicus J2T.</title>
        <authorList>
            <person name="Cao J."/>
            <person name="Maignien L."/>
            <person name="Shao Z."/>
            <person name="Alain K."/>
            <person name="Jebbar M."/>
        </authorList>
    </citation>
    <scope>NUCLEOTIDE SEQUENCE</scope>
    <source>
        <strain evidence="10">NBRC 103626</strain>
    </source>
</reference>
<evidence type="ECO:0000256" key="6">
    <source>
        <dbReference type="RuleBase" id="RU000716"/>
    </source>
</evidence>
<dbReference type="AlphaFoldDB" id="A0AA37MCU9"/>
<dbReference type="InterPro" id="IPR013325">
    <property type="entry name" value="RNA_pol_sigma_r2"/>
</dbReference>
<evidence type="ECO:0000259" key="8">
    <source>
        <dbReference type="Pfam" id="PF04542"/>
    </source>
</evidence>
<feature type="domain" description="RNA polymerase sigma-70 region 2" evidence="8">
    <location>
        <begin position="87"/>
        <end position="149"/>
    </location>
</feature>
<dbReference type="InterPro" id="IPR014284">
    <property type="entry name" value="RNA_pol_sigma-70_dom"/>
</dbReference>
<sequence length="247" mass="26409">MSGASDRTDVVAPVQPESGGAVLSGPGALPPAVRDHLGAQLRESYAVLIEETPPDTFVDLIRRLVAALDGHAAAEEKTFGEDLIAALPALRAFALSLAVSAARADDLVQETVLKAWANREKFRPGTNFTAWLFTILRNQFYSEIRKHRRQVEDVDGAAAATMISLPDQVERIALQNVWSTMAKLPASQREALLLVGAHGLTYEAAAEVIGCQTGTVKSRVSRARAWLADALGLDRAEQGLASGSTRA</sequence>
<dbReference type="CDD" id="cd06171">
    <property type="entry name" value="Sigma70_r4"/>
    <property type="match status" value="1"/>
</dbReference>
<dbReference type="InterPro" id="IPR007627">
    <property type="entry name" value="RNA_pol_sigma70_r2"/>
</dbReference>
<proteinExistence type="inferred from homology"/>
<evidence type="ECO:0000256" key="5">
    <source>
        <dbReference type="ARBA" id="ARBA00023163"/>
    </source>
</evidence>
<evidence type="ECO:0000313" key="11">
    <source>
        <dbReference type="Proteomes" id="UP001055108"/>
    </source>
</evidence>
<comment type="caution">
    <text evidence="10">The sequence shown here is derived from an EMBL/GenBank/DDBJ whole genome shotgun (WGS) entry which is preliminary data.</text>
</comment>
<dbReference type="Pfam" id="PF08281">
    <property type="entry name" value="Sigma70_r4_2"/>
    <property type="match status" value="1"/>
</dbReference>
<dbReference type="InterPro" id="IPR039425">
    <property type="entry name" value="RNA_pol_sigma-70-like"/>
</dbReference>
<keyword evidence="5 6" id="KW-0804">Transcription</keyword>
<evidence type="ECO:0000256" key="1">
    <source>
        <dbReference type="ARBA" id="ARBA00010641"/>
    </source>
</evidence>
<keyword evidence="4 6" id="KW-0238">DNA-binding</keyword>
<protein>
    <recommendedName>
        <fullName evidence="6">RNA polymerase sigma factor</fullName>
    </recommendedName>
</protein>
<reference evidence="10" key="2">
    <citation type="submission" date="2021-08" db="EMBL/GenBank/DDBJ databases">
        <authorList>
            <person name="Tani A."/>
            <person name="Ola A."/>
            <person name="Ogura Y."/>
            <person name="Katsura K."/>
            <person name="Hayashi T."/>
        </authorList>
    </citation>
    <scope>NUCLEOTIDE SEQUENCE</scope>
    <source>
        <strain evidence="10">NBRC 103626</strain>
    </source>
</reference>
<dbReference type="PANTHER" id="PTHR43133">
    <property type="entry name" value="RNA POLYMERASE ECF-TYPE SIGMA FACTO"/>
    <property type="match status" value="1"/>
</dbReference>
<evidence type="ECO:0000256" key="4">
    <source>
        <dbReference type="ARBA" id="ARBA00023125"/>
    </source>
</evidence>
<evidence type="ECO:0000256" key="2">
    <source>
        <dbReference type="ARBA" id="ARBA00023015"/>
    </source>
</evidence>
<dbReference type="Proteomes" id="UP001055108">
    <property type="component" value="Unassembled WGS sequence"/>
</dbReference>
<dbReference type="Gene3D" id="1.10.1740.10">
    <property type="match status" value="1"/>
</dbReference>
<gene>
    <name evidence="10" type="ORF">NBEOAGPD_3524</name>
</gene>
<dbReference type="EMBL" id="BPQM01000090">
    <property type="protein sequence ID" value="GJD80283.1"/>
    <property type="molecule type" value="Genomic_DNA"/>
</dbReference>
<dbReference type="Gene3D" id="1.10.10.10">
    <property type="entry name" value="Winged helix-like DNA-binding domain superfamily/Winged helix DNA-binding domain"/>
    <property type="match status" value="1"/>
</dbReference>
<evidence type="ECO:0000313" key="10">
    <source>
        <dbReference type="EMBL" id="GJD80283.1"/>
    </source>
</evidence>